<name>A0A7D4CFT3_9BACL</name>
<evidence type="ECO:0000313" key="7">
    <source>
        <dbReference type="EMBL" id="QKG84494.1"/>
    </source>
</evidence>
<dbReference type="NCBIfam" id="TIGR01733">
    <property type="entry name" value="AA-adenyl-dom"/>
    <property type="match status" value="1"/>
</dbReference>
<proteinExistence type="inferred from homology"/>
<evidence type="ECO:0000256" key="1">
    <source>
        <dbReference type="ARBA" id="ARBA00001957"/>
    </source>
</evidence>
<dbReference type="EMBL" id="CP048104">
    <property type="protein sequence ID" value="QKG84494.1"/>
    <property type="molecule type" value="Genomic_DNA"/>
</dbReference>
<dbReference type="FunFam" id="3.30.300.30:FF:000010">
    <property type="entry name" value="Enterobactin synthetase component F"/>
    <property type="match status" value="1"/>
</dbReference>
<evidence type="ECO:0000256" key="2">
    <source>
        <dbReference type="ARBA" id="ARBA00006432"/>
    </source>
</evidence>
<feature type="region of interest" description="Disordered" evidence="5">
    <location>
        <begin position="1066"/>
        <end position="1093"/>
    </location>
</feature>
<dbReference type="InterPro" id="IPR029058">
    <property type="entry name" value="AB_hydrolase_fold"/>
</dbReference>
<keyword evidence="8" id="KW-1185">Reference proteome</keyword>
<keyword evidence="4" id="KW-0597">Phosphoprotein</keyword>
<dbReference type="GO" id="GO:0044550">
    <property type="term" value="P:secondary metabolite biosynthetic process"/>
    <property type="evidence" value="ECO:0007669"/>
    <property type="project" value="UniProtKB-ARBA"/>
</dbReference>
<dbReference type="PANTHER" id="PTHR45527:SF1">
    <property type="entry name" value="FATTY ACID SYNTHASE"/>
    <property type="match status" value="1"/>
</dbReference>
<dbReference type="FunFam" id="3.30.559.10:FF:000012">
    <property type="entry name" value="Non-ribosomal peptide synthetase"/>
    <property type="match status" value="1"/>
</dbReference>
<gene>
    <name evidence="7" type="ORF">GXN76_08400</name>
</gene>
<dbReference type="Gene3D" id="2.30.38.10">
    <property type="entry name" value="Luciferase, Domain 3"/>
    <property type="match status" value="1"/>
</dbReference>
<dbReference type="PROSITE" id="PS00455">
    <property type="entry name" value="AMP_BINDING"/>
    <property type="match status" value="1"/>
</dbReference>
<dbReference type="InterPro" id="IPR036736">
    <property type="entry name" value="ACP-like_sf"/>
</dbReference>
<dbReference type="Gene3D" id="3.30.300.30">
    <property type="match status" value="1"/>
</dbReference>
<dbReference type="CDD" id="cd19531">
    <property type="entry name" value="LCL_NRPS-like"/>
    <property type="match status" value="1"/>
</dbReference>
<dbReference type="Proteomes" id="UP000503088">
    <property type="component" value="Chromosome"/>
</dbReference>
<dbReference type="InterPro" id="IPR010071">
    <property type="entry name" value="AA_adenyl_dom"/>
</dbReference>
<dbReference type="InterPro" id="IPR000873">
    <property type="entry name" value="AMP-dep_synth/lig_dom"/>
</dbReference>
<accession>A0A7D4CFT3</accession>
<comment type="similarity">
    <text evidence="2">Belongs to the ATP-dependent AMP-binding enzyme family.</text>
</comment>
<dbReference type="CDD" id="cd05930">
    <property type="entry name" value="A_NRPS"/>
    <property type="match status" value="1"/>
</dbReference>
<dbReference type="FunFam" id="3.40.50.12780:FF:000012">
    <property type="entry name" value="Non-ribosomal peptide synthetase"/>
    <property type="match status" value="1"/>
</dbReference>
<dbReference type="GO" id="GO:0008610">
    <property type="term" value="P:lipid biosynthetic process"/>
    <property type="evidence" value="ECO:0007669"/>
    <property type="project" value="UniProtKB-ARBA"/>
</dbReference>
<evidence type="ECO:0000313" key="8">
    <source>
        <dbReference type="Proteomes" id="UP000503088"/>
    </source>
</evidence>
<protein>
    <submittedName>
        <fullName evidence="7">Amino acid adenylation domain-containing protein</fullName>
    </submittedName>
</protein>
<dbReference type="GO" id="GO:0005737">
    <property type="term" value="C:cytoplasm"/>
    <property type="evidence" value="ECO:0007669"/>
    <property type="project" value="TreeGrafter"/>
</dbReference>
<reference evidence="7 8" key="1">
    <citation type="submission" date="2020-01" db="EMBL/GenBank/DDBJ databases">
        <authorList>
            <person name="Gulvik C.A."/>
            <person name="Batra D.G."/>
        </authorList>
    </citation>
    <scope>NUCLEOTIDE SEQUENCE [LARGE SCALE GENOMIC DNA]</scope>
    <source>
        <strain evidence="7 8">W9323</strain>
    </source>
</reference>
<dbReference type="Pfam" id="PF00668">
    <property type="entry name" value="Condensation"/>
    <property type="match status" value="1"/>
</dbReference>
<dbReference type="InterPro" id="IPR009081">
    <property type="entry name" value="PP-bd_ACP"/>
</dbReference>
<dbReference type="AlphaFoldDB" id="A0A7D4CFT3"/>
<dbReference type="Gene3D" id="3.40.50.1820">
    <property type="entry name" value="alpha/beta hydrolase"/>
    <property type="match status" value="1"/>
</dbReference>
<evidence type="ECO:0000259" key="6">
    <source>
        <dbReference type="PROSITE" id="PS50075"/>
    </source>
</evidence>
<dbReference type="FunFam" id="3.40.50.980:FF:000001">
    <property type="entry name" value="Non-ribosomal peptide synthetase"/>
    <property type="match status" value="1"/>
</dbReference>
<dbReference type="KEGG" id="kpul:GXN76_08400"/>
<dbReference type="Gene3D" id="3.30.559.10">
    <property type="entry name" value="Chloramphenicol acetyltransferase-like domain"/>
    <property type="match status" value="1"/>
</dbReference>
<dbReference type="InterPro" id="IPR045851">
    <property type="entry name" value="AMP-bd_C_sf"/>
</dbReference>
<dbReference type="SMART" id="SM00823">
    <property type="entry name" value="PKS_PP"/>
    <property type="match status" value="1"/>
</dbReference>
<feature type="domain" description="Carrier" evidence="6">
    <location>
        <begin position="995"/>
        <end position="1070"/>
    </location>
</feature>
<evidence type="ECO:0000256" key="4">
    <source>
        <dbReference type="ARBA" id="ARBA00022553"/>
    </source>
</evidence>
<dbReference type="InterPro" id="IPR001242">
    <property type="entry name" value="Condensation_dom"/>
</dbReference>
<dbReference type="Pfam" id="PF13193">
    <property type="entry name" value="AMP-binding_C"/>
    <property type="match status" value="1"/>
</dbReference>
<dbReference type="InterPro" id="IPR020806">
    <property type="entry name" value="PKS_PP-bd"/>
</dbReference>
<dbReference type="GO" id="GO:0031177">
    <property type="term" value="F:phosphopantetheine binding"/>
    <property type="evidence" value="ECO:0007669"/>
    <property type="project" value="InterPro"/>
</dbReference>
<dbReference type="InterPro" id="IPR025110">
    <property type="entry name" value="AMP-bd_C"/>
</dbReference>
<evidence type="ECO:0000256" key="5">
    <source>
        <dbReference type="SAM" id="MobiDB-lite"/>
    </source>
</evidence>
<dbReference type="InterPro" id="IPR020845">
    <property type="entry name" value="AMP-binding_CS"/>
</dbReference>
<keyword evidence="3" id="KW-0596">Phosphopantetheine</keyword>
<evidence type="ECO:0000256" key="3">
    <source>
        <dbReference type="ARBA" id="ARBA00022450"/>
    </source>
</evidence>
<dbReference type="PROSITE" id="PS50075">
    <property type="entry name" value="CARRIER"/>
    <property type="match status" value="1"/>
</dbReference>
<dbReference type="GO" id="GO:0043041">
    <property type="term" value="P:amino acid activation for nonribosomal peptide biosynthetic process"/>
    <property type="evidence" value="ECO:0007669"/>
    <property type="project" value="TreeGrafter"/>
</dbReference>
<dbReference type="FunFam" id="1.10.1200.10:FF:000016">
    <property type="entry name" value="Non-ribosomal peptide synthase"/>
    <property type="match status" value="1"/>
</dbReference>
<dbReference type="Gene3D" id="3.30.559.30">
    <property type="entry name" value="Nonribosomal peptide synthetase, condensation domain"/>
    <property type="match status" value="1"/>
</dbReference>
<dbReference type="RefSeq" id="WP_173222237.1">
    <property type="nucleotide sequence ID" value="NZ_CP048104.1"/>
</dbReference>
<dbReference type="Gene3D" id="3.40.50.980">
    <property type="match status" value="2"/>
</dbReference>
<feature type="compositionally biased region" description="Basic and acidic residues" evidence="5">
    <location>
        <begin position="1066"/>
        <end position="1075"/>
    </location>
</feature>
<organism evidence="7 8">
    <name type="scientific">Kroppenstedtia pulmonis</name>
    <dbReference type="NCBI Taxonomy" id="1380685"/>
    <lineage>
        <taxon>Bacteria</taxon>
        <taxon>Bacillati</taxon>
        <taxon>Bacillota</taxon>
        <taxon>Bacilli</taxon>
        <taxon>Bacillales</taxon>
        <taxon>Thermoactinomycetaceae</taxon>
        <taxon>Kroppenstedtia</taxon>
    </lineage>
</organism>
<dbReference type="SUPFAM" id="SSF47336">
    <property type="entry name" value="ACP-like"/>
    <property type="match status" value="1"/>
</dbReference>
<dbReference type="FunFam" id="2.30.38.10:FF:000001">
    <property type="entry name" value="Non-ribosomal peptide synthetase PvdI"/>
    <property type="match status" value="1"/>
</dbReference>
<dbReference type="SUPFAM" id="SSF56801">
    <property type="entry name" value="Acetyl-CoA synthetase-like"/>
    <property type="match status" value="1"/>
</dbReference>
<dbReference type="Pfam" id="PF00501">
    <property type="entry name" value="AMP-binding"/>
    <property type="match status" value="1"/>
</dbReference>
<dbReference type="GO" id="GO:0072330">
    <property type="term" value="P:monocarboxylic acid biosynthetic process"/>
    <property type="evidence" value="ECO:0007669"/>
    <property type="project" value="UniProtKB-ARBA"/>
</dbReference>
<dbReference type="Pfam" id="PF00550">
    <property type="entry name" value="PP-binding"/>
    <property type="match status" value="1"/>
</dbReference>
<sequence length="1107" mass="125902">MRQASRLSEAKQELLERRLRGEVLQPTIPKKQESSPGVLSYAQERLWFLGQLYPDSVAYHVPFIFSLQGDVQIDLLRQCLDELVNRHESLRTVFTVEAGKPVQVIMPPFSLSCEVRDLSDLSEAEGKNRAMAIAEKEAKRPFDLTKGPLVRVKLFKLNHRHYLLFFNIHHIIFDGWSIGILARELNMIYESLEKKSKGSPLAELPIQYADYAHWQKEWLEQGEMDLQLKYWEEQLKGDLSPLDLPIDGPRPARQTFRGNVEYFTLSRSLVKQLNRLSQNEGTTLFITLLTGFQALLHRYTGQSDFLVGTPVANRMYSELEGMIGFFANSLVIRTDISGDPNFRDLMLRVKRNVLESFANQDVPFERLVEHLQPERDMSYNPLFQVAFAFHNIQMVPDSETGLTMEYWEISNGTAKMDLEVALFEKGEEITGKFEYNSDLFHAETIRRMTRHFLQLLEYAANNPECRIGDMPILTEEEKKQMLTEWNQTKSEYPKEMCFPDLFELKVLENPHHSAIRYQSQTISYNELNERANRLAHYLQEHGVGPETLVGICMERSPEMLVGVLGVMKAGGAYLPLDPSYPAERLVYMTEDAGISLILTQAKLLGELPPLQAELLPLDREESRIARYPAKNPSRSLSHHHLAYVIYTSGSTGRPKGVMIEHRGLCNLIHAQMDFQKITAKSRVFQFASLSFDASVFEIFSTWAAGATLCLVPQADILPGPHMTRLLKSLGVTHATLPPTVLPLLAEKELSELQVLVSAGSSCPAEVARRWSEGRTFINAYGPTESTVCATFQVCDGGDRPPSIGYPIANTQVYILDDYGQPVPQGVTGELYIGGDSLARGYLNRPELTRERFIPNPFHPEQEGRLYRTGDLVRYRREGDLEFIGRRDDQVKIRGFRIELGEIETALRRYDEVEEAAVQVFGNGKDEILVGYVVVRKGVSLTEDKVRRFMETQVPHYMIPNRTIFLSDLPLTSNGKVDRKSLPKPDQIAHDAGNGIPNSPTEISLAKIWKEMLQVDRVGVCDNFFQLGGHSLMASQVLARVQEVFHVDLSISILFEKPTIAELAEEVDKRQSEMQEAKGNQDFPEADDNIDISPIKRISRKRYRRESQ</sequence>
<comment type="cofactor">
    <cofactor evidence="1">
        <name>pantetheine 4'-phosphate</name>
        <dbReference type="ChEBI" id="CHEBI:47942"/>
    </cofactor>
</comment>
<dbReference type="SUPFAM" id="SSF52777">
    <property type="entry name" value="CoA-dependent acyltransferases"/>
    <property type="match status" value="2"/>
</dbReference>
<dbReference type="InterPro" id="IPR023213">
    <property type="entry name" value="CAT-like_dom_sf"/>
</dbReference>
<dbReference type="GO" id="GO:0003824">
    <property type="term" value="F:catalytic activity"/>
    <property type="evidence" value="ECO:0007669"/>
    <property type="project" value="InterPro"/>
</dbReference>
<dbReference type="PANTHER" id="PTHR45527">
    <property type="entry name" value="NONRIBOSOMAL PEPTIDE SYNTHETASE"/>
    <property type="match status" value="1"/>
</dbReference>